<evidence type="ECO:0000313" key="4">
    <source>
        <dbReference type="Proteomes" id="UP001597063"/>
    </source>
</evidence>
<evidence type="ECO:0000256" key="1">
    <source>
        <dbReference type="ARBA" id="ARBA00022801"/>
    </source>
</evidence>
<protein>
    <submittedName>
        <fullName evidence="3">Alpha/beta hydrolase fold domain-containing protein</fullName>
    </submittedName>
</protein>
<comment type="caution">
    <text evidence="3">The sequence shown here is derived from an EMBL/GenBank/DDBJ whole genome shotgun (WGS) entry which is preliminary data.</text>
</comment>
<accession>A0ABW2XW73</accession>
<gene>
    <name evidence="3" type="ORF">ACFQZM_39610</name>
</gene>
<dbReference type="Gene3D" id="3.40.50.1820">
    <property type="entry name" value="alpha/beta hydrolase"/>
    <property type="match status" value="1"/>
</dbReference>
<dbReference type="PANTHER" id="PTHR48081:SF13">
    <property type="entry name" value="ALPHA_BETA HYDROLASE"/>
    <property type="match status" value="1"/>
</dbReference>
<evidence type="ECO:0000259" key="2">
    <source>
        <dbReference type="Pfam" id="PF20434"/>
    </source>
</evidence>
<dbReference type="RefSeq" id="WP_378325370.1">
    <property type="nucleotide sequence ID" value="NZ_JBHTGP010000018.1"/>
</dbReference>
<keyword evidence="1 3" id="KW-0378">Hydrolase</keyword>
<dbReference type="InterPro" id="IPR029058">
    <property type="entry name" value="AB_hydrolase_fold"/>
</dbReference>
<dbReference type="SUPFAM" id="SSF53474">
    <property type="entry name" value="alpha/beta-Hydrolases"/>
    <property type="match status" value="1"/>
</dbReference>
<name>A0ABW2XW73_9ACTN</name>
<dbReference type="PANTHER" id="PTHR48081">
    <property type="entry name" value="AB HYDROLASE SUPERFAMILY PROTEIN C4A8.06C"/>
    <property type="match status" value="1"/>
</dbReference>
<keyword evidence="4" id="KW-1185">Reference proteome</keyword>
<dbReference type="InterPro" id="IPR050300">
    <property type="entry name" value="GDXG_lipolytic_enzyme"/>
</dbReference>
<dbReference type="EMBL" id="JBHTGP010000018">
    <property type="protein sequence ID" value="MFD0690651.1"/>
    <property type="molecule type" value="Genomic_DNA"/>
</dbReference>
<dbReference type="GO" id="GO:0016787">
    <property type="term" value="F:hydrolase activity"/>
    <property type="evidence" value="ECO:0007669"/>
    <property type="project" value="UniProtKB-KW"/>
</dbReference>
<evidence type="ECO:0000313" key="3">
    <source>
        <dbReference type="EMBL" id="MFD0690651.1"/>
    </source>
</evidence>
<reference evidence="4" key="1">
    <citation type="journal article" date="2019" name="Int. J. Syst. Evol. Microbiol.">
        <title>The Global Catalogue of Microorganisms (GCM) 10K type strain sequencing project: providing services to taxonomists for standard genome sequencing and annotation.</title>
        <authorList>
            <consortium name="The Broad Institute Genomics Platform"/>
            <consortium name="The Broad Institute Genome Sequencing Center for Infectious Disease"/>
            <person name="Wu L."/>
            <person name="Ma J."/>
        </authorList>
    </citation>
    <scope>NUCLEOTIDE SEQUENCE [LARGE SCALE GENOMIC DNA]</scope>
    <source>
        <strain evidence="4">JCM 9371</strain>
    </source>
</reference>
<proteinExistence type="predicted"/>
<dbReference type="Proteomes" id="UP001597063">
    <property type="component" value="Unassembled WGS sequence"/>
</dbReference>
<feature type="domain" description="BD-FAE-like" evidence="2">
    <location>
        <begin position="48"/>
        <end position="252"/>
    </location>
</feature>
<dbReference type="Pfam" id="PF20434">
    <property type="entry name" value="BD-FAE"/>
    <property type="match status" value="1"/>
</dbReference>
<sequence length="306" mass="31896">MAPFPAALLRPPDPARLPLPPAERPAAGVRLLRGAVYAVRPGFRPLELDLWLPDGTHGPLPVIVFVHGGGWRAGSRTGLGPRFRDWRPGPFARMARAGFAVACASYRLTGEAAHPAQLDDLAAALGWLRARAGELNLDPRRTVAWGESAGGHLAALLALTARDRGAAVAGCVVWYGPSDLPALPADLGTDPADPGTREAALIGAALADAPARARDASPVAHVTGGAPPFLVLHGAADSLVPVRQGERLAAALRDAGAPVEFHAVPGADHLWAGLPDDELEQVFTRSLEFASDTTRPAPRGFGLSPR</sequence>
<dbReference type="InterPro" id="IPR049492">
    <property type="entry name" value="BD-FAE-like_dom"/>
</dbReference>
<organism evidence="3 4">
    <name type="scientific">Actinomadura fibrosa</name>
    <dbReference type="NCBI Taxonomy" id="111802"/>
    <lineage>
        <taxon>Bacteria</taxon>
        <taxon>Bacillati</taxon>
        <taxon>Actinomycetota</taxon>
        <taxon>Actinomycetes</taxon>
        <taxon>Streptosporangiales</taxon>
        <taxon>Thermomonosporaceae</taxon>
        <taxon>Actinomadura</taxon>
    </lineage>
</organism>